<feature type="compositionally biased region" description="Polar residues" evidence="1">
    <location>
        <begin position="1737"/>
        <end position="1750"/>
    </location>
</feature>
<organism evidence="5 6">
    <name type="scientific">Polysphondylium violaceum</name>
    <dbReference type="NCBI Taxonomy" id="133409"/>
    <lineage>
        <taxon>Eukaryota</taxon>
        <taxon>Amoebozoa</taxon>
        <taxon>Evosea</taxon>
        <taxon>Eumycetozoa</taxon>
        <taxon>Dictyostelia</taxon>
        <taxon>Dictyosteliales</taxon>
        <taxon>Dictyosteliaceae</taxon>
        <taxon>Polysphondylium</taxon>
    </lineage>
</organism>
<reference evidence="5" key="1">
    <citation type="submission" date="2020-01" db="EMBL/GenBank/DDBJ databases">
        <title>Development of genomics and gene disruption for Polysphondylium violaceum indicates a role for the polyketide synthase stlB in stalk morphogenesis.</title>
        <authorList>
            <person name="Narita B."/>
            <person name="Kawabe Y."/>
            <person name="Kin K."/>
            <person name="Saito T."/>
            <person name="Gibbs R."/>
            <person name="Kuspa A."/>
            <person name="Muzny D."/>
            <person name="Queller D."/>
            <person name="Richards S."/>
            <person name="Strassman J."/>
            <person name="Sucgang R."/>
            <person name="Worley K."/>
            <person name="Schaap P."/>
        </authorList>
    </citation>
    <scope>NUCLEOTIDE SEQUENCE</scope>
    <source>
        <strain evidence="5">QSvi11</strain>
    </source>
</reference>
<evidence type="ECO:0000313" key="5">
    <source>
        <dbReference type="EMBL" id="KAF2074183.1"/>
    </source>
</evidence>
<feature type="region of interest" description="Disordered" evidence="1">
    <location>
        <begin position="1711"/>
        <end position="1750"/>
    </location>
</feature>
<feature type="transmembrane region" description="Helical" evidence="2">
    <location>
        <begin position="1509"/>
        <end position="1535"/>
    </location>
</feature>
<feature type="domain" description="THH1/TOM1/TOM3" evidence="4">
    <location>
        <begin position="1477"/>
        <end position="1692"/>
    </location>
</feature>
<feature type="chain" id="PRO_5035178613" description="THH1/TOM1/TOM3 domain-containing protein" evidence="3">
    <location>
        <begin position="19"/>
        <end position="1750"/>
    </location>
</feature>
<dbReference type="EMBL" id="AJWJ01000160">
    <property type="protein sequence ID" value="KAF2074183.1"/>
    <property type="molecule type" value="Genomic_DNA"/>
</dbReference>
<evidence type="ECO:0000256" key="2">
    <source>
        <dbReference type="SAM" id="Phobius"/>
    </source>
</evidence>
<protein>
    <recommendedName>
        <fullName evidence="4">THH1/TOM1/TOM3 domain-containing protein</fullName>
    </recommendedName>
</protein>
<comment type="caution">
    <text evidence="5">The sequence shown here is derived from an EMBL/GenBank/DDBJ whole genome shotgun (WGS) entry which is preliminary data.</text>
</comment>
<keyword evidence="6" id="KW-1185">Reference proteome</keyword>
<dbReference type="PANTHER" id="PTHR32102:SF17">
    <property type="entry name" value="THH1_TOM1_TOM3 DOMAIN-CONTAINING PROTEIN"/>
    <property type="match status" value="1"/>
</dbReference>
<feature type="transmembrane region" description="Helical" evidence="2">
    <location>
        <begin position="1644"/>
        <end position="1667"/>
    </location>
</feature>
<keyword evidence="2" id="KW-1133">Transmembrane helix</keyword>
<dbReference type="Proteomes" id="UP000695562">
    <property type="component" value="Unassembled WGS sequence"/>
</dbReference>
<name>A0A8J4PUI0_9MYCE</name>
<feature type="transmembrane region" description="Helical" evidence="2">
    <location>
        <begin position="1475"/>
        <end position="1497"/>
    </location>
</feature>
<feature type="transmembrane region" description="Helical" evidence="2">
    <location>
        <begin position="1547"/>
        <end position="1569"/>
    </location>
</feature>
<evidence type="ECO:0000256" key="1">
    <source>
        <dbReference type="SAM" id="MobiDB-lite"/>
    </source>
</evidence>
<evidence type="ECO:0000313" key="6">
    <source>
        <dbReference type="Proteomes" id="UP000695562"/>
    </source>
</evidence>
<sequence length="1750" mass="197710">MMNKLLLLLVFFISIINSQEINNGFNSSSYNIKSVNLLGVEATFLSGTLQFNEPLYLLESYSCSNFTCPQYNYTCPPCDFTHKGCSKPTPSGCPDVCTNATVLGFNEYKVCDQEWQDITLNQWTRGFVKGSVGTIANYYRFYAPDTCQGYKITIKTIQGEGKLGASPFAMDSTILQSRKAVLLKSHAELIICPNDTIISETNDGPSFSYIKGYPFGTIHMSVINFLEFVDLIYEFIVEPITVLPPSPTPPTCTRVDPLIPCLVDGQYGDYGPVDQHSFLMFSYTFNHCQNISIISNVFDQDFDFYVHTDANFDQNSNYTWSSSYQYDDILVLQLCPDKGKSSKTIYILTYCIYESILSFTLSTSGEFKLKELTSFDSVFSGTWALGGTSYLYNRKTMQSIKCDNVDILCDHYFPTFPRTENLPLYPVPNIFVRLGLLKFEGIAFNQSMENPASKNSFQYGLLLDLVINGIQNTYTLESDLENLEIRFLNRIMYGNGEAVDLVIPLGAKSSPECSYNGFLEIDSQIDKKINLLDTTSSSAVNGARYELNVLTYLDSYYSCKEMANSLIIINTTTVIENSKVCQAKSNTTENDSNSDPCCSQWARFGKCCRERPVGVVKKTFVDTIHDKVEDECSFPQCTNSILKTYAPSILGSEFDSCAISQDQESFYSDSLYTVFRKCKEPVLIQAFCKSDQDCLDYYGKPYKCNLRNDQCLLPYQDIELIYIKCIITDIPSPLKTEVLNYYNITTTDTQELIPILRNPFTSRDSTNPYGVRISTRRSYSYSSFLFDDLENIMGLDTSTGANRMDAFLTGEYLVRWIENTRLRLDPIRCDWLGEQGEEKGIRSDLKDECETNPPEYYCGDCIDPLRHCYTNLSISSQSECENRFVCYSPIQRDLYSWDFAPLPHSHDTIDPTECASASGVCSVPCGQVCSAPVNCIIPLTTFNHCFDQIIDGQAGSNSNYFDENDPYCTYSLEESICLSHGGKFSNCSSFTNSQCTICGNGPLDQCDVFGIQCSIVDIKCKSKSECEAAGQCSDQFYFAKQQNTYPVYQPKCFFERNHSTIFASSYPCCEVEEEQEFPYGCYKIQDRFLNQTYCQETGGKVWKDFAKTEQECNGYQPLCYGIDNSPGYLPPLTYRFNTKSQEDCECAGEKWTKPFTWTKGEWRDGNSQRLSWIKNKNTTTPITITDEMFDFEQFFQAFKKAAYVRTALLYKSEIMCRLSNSKNSLRVLSCGCSTDIGDDCFEDIKPPVLSIIKPCSDPPTNYTVLSNGLISFDRYSIKENFCISIGINLIFKDTYLSKKAIDLSSTFVSFEKPEDYSIYNEKQAVIGRVLNDGLSFDLFENGVYHFQLCLGATNQRSSKKFPHIDYALLEDNENGVVKPLLCDIHVDELSRFCCNITDFDQVVGHLLSKNLTINPTYILIERVDHVDKDLQVMSTGSLAMVFLLAIFYLMTAILAASCIVYFLYLKFAHLEPFRLVHLLFATLFIFALIRCIYFFLLPNTYLSSTDVTGYILSVLPVFLYFTAFTIVVVIWYILSADNYSPDIYKKIYTIILIINIVLYILFVVIVLVFNFTKNKIPPSCSGRILLGFSTNTSQKVVSFVYAVLQALVSLVIGVAFFYYGRKVYLKLIEIKGTKNKTKSQRRSTFSMAAICSTAFVLHSIFIIVLVSVAPSNIVFSFICLILTEIIPAMTLLLANHQFKFSLFKKDRAGKKIKMSNQKQNNGTGSGTGSGSGSSLSVNHTSDTSNITVSK</sequence>
<dbReference type="GO" id="GO:0006935">
    <property type="term" value="P:chemotaxis"/>
    <property type="evidence" value="ECO:0007669"/>
    <property type="project" value="TreeGrafter"/>
</dbReference>
<feature type="signal peptide" evidence="3">
    <location>
        <begin position="1"/>
        <end position="18"/>
    </location>
</feature>
<proteinExistence type="predicted"/>
<keyword evidence="3" id="KW-0732">Signal</keyword>
<dbReference type="InterPro" id="IPR009457">
    <property type="entry name" value="THH1/TOM1/TOM3_dom"/>
</dbReference>
<dbReference type="Pfam" id="PF06454">
    <property type="entry name" value="THH1_TOM1-3_dom"/>
    <property type="match status" value="1"/>
</dbReference>
<keyword evidence="2" id="KW-0812">Transmembrane</keyword>
<evidence type="ECO:0000259" key="4">
    <source>
        <dbReference type="Pfam" id="PF06454"/>
    </source>
</evidence>
<keyword evidence="2" id="KW-0472">Membrane</keyword>
<feature type="transmembrane region" description="Helical" evidence="2">
    <location>
        <begin position="1438"/>
        <end position="1463"/>
    </location>
</feature>
<feature type="transmembrane region" description="Helical" evidence="2">
    <location>
        <begin position="1599"/>
        <end position="1619"/>
    </location>
</feature>
<feature type="transmembrane region" description="Helical" evidence="2">
    <location>
        <begin position="1673"/>
        <end position="1694"/>
    </location>
</feature>
<accession>A0A8J4PUI0</accession>
<gene>
    <name evidence="5" type="ORF">CYY_004501</name>
</gene>
<evidence type="ECO:0000256" key="3">
    <source>
        <dbReference type="SAM" id="SignalP"/>
    </source>
</evidence>
<dbReference type="OrthoDB" id="2109252at2759"/>
<dbReference type="PANTHER" id="PTHR32102">
    <property type="entry name" value="DUF1084 DOMAIN-CONTAINING PROTEIN-RELATED"/>
    <property type="match status" value="1"/>
</dbReference>